<protein>
    <submittedName>
        <fullName evidence="2">Uncharacterized protein</fullName>
    </submittedName>
</protein>
<evidence type="ECO:0000256" key="1">
    <source>
        <dbReference type="SAM" id="Phobius"/>
    </source>
</evidence>
<comment type="caution">
    <text evidence="2">The sequence shown here is derived from an EMBL/GenBank/DDBJ whole genome shotgun (WGS) entry which is preliminary data.</text>
</comment>
<dbReference type="EMBL" id="JAQQXS010000008">
    <property type="protein sequence ID" value="MDC8785695.1"/>
    <property type="molecule type" value="Genomic_DNA"/>
</dbReference>
<accession>A0ABT5KTE0</accession>
<keyword evidence="1" id="KW-0812">Transmembrane</keyword>
<dbReference type="Proteomes" id="UP001219862">
    <property type="component" value="Unassembled WGS sequence"/>
</dbReference>
<keyword evidence="1" id="KW-0472">Membrane</keyword>
<reference evidence="2 3" key="1">
    <citation type="submission" date="2022-10" db="EMBL/GenBank/DDBJ databases">
        <title>paucibacter sp. hw8 Genome sequencing.</title>
        <authorList>
            <person name="Park S."/>
        </authorList>
    </citation>
    <scope>NUCLEOTIDE SEQUENCE [LARGE SCALE GENOMIC DNA]</scope>
    <source>
        <strain evidence="3">hw8</strain>
    </source>
</reference>
<organism evidence="2 3">
    <name type="scientific">Roseateles koreensis</name>
    <dbReference type="NCBI Taxonomy" id="2987526"/>
    <lineage>
        <taxon>Bacteria</taxon>
        <taxon>Pseudomonadati</taxon>
        <taxon>Pseudomonadota</taxon>
        <taxon>Betaproteobacteria</taxon>
        <taxon>Burkholderiales</taxon>
        <taxon>Sphaerotilaceae</taxon>
        <taxon>Roseateles</taxon>
    </lineage>
</organism>
<sequence>MGSPGIDTTSLLTIFGVIAAVWAIVPPTSRLSFRLSLSWFTERFKDELFEAILRTLGRIEAVPRLAPLANAMANSLVRPHGFKASDGYVQGSLFTSLEK</sequence>
<evidence type="ECO:0000313" key="3">
    <source>
        <dbReference type="Proteomes" id="UP001219862"/>
    </source>
</evidence>
<keyword evidence="3" id="KW-1185">Reference proteome</keyword>
<feature type="transmembrane region" description="Helical" evidence="1">
    <location>
        <begin position="6"/>
        <end position="25"/>
    </location>
</feature>
<name>A0ABT5KTE0_9BURK</name>
<keyword evidence="1" id="KW-1133">Transmembrane helix</keyword>
<gene>
    <name evidence="2" type="ORF">PRZ01_10870</name>
</gene>
<proteinExistence type="predicted"/>
<evidence type="ECO:0000313" key="2">
    <source>
        <dbReference type="EMBL" id="MDC8785695.1"/>
    </source>
</evidence>
<dbReference type="RefSeq" id="WP_273596802.1">
    <property type="nucleotide sequence ID" value="NZ_JAQQXS010000008.1"/>
</dbReference>